<organism evidence="2 3">
    <name type="scientific">Pseudokineococcus lusitanus</name>
    <dbReference type="NCBI Taxonomy" id="763993"/>
    <lineage>
        <taxon>Bacteria</taxon>
        <taxon>Bacillati</taxon>
        <taxon>Actinomycetota</taxon>
        <taxon>Actinomycetes</taxon>
        <taxon>Kineosporiales</taxon>
        <taxon>Kineosporiaceae</taxon>
        <taxon>Pseudokineococcus</taxon>
    </lineage>
</organism>
<dbReference type="Gene3D" id="1.20.150.30">
    <property type="entry name" value="Zincin-like metallopeptidase, N-terminal domain"/>
    <property type="match status" value="1"/>
</dbReference>
<keyword evidence="3" id="KW-1185">Reference proteome</keyword>
<accession>A0A3N1HU94</accession>
<feature type="compositionally biased region" description="Basic and acidic residues" evidence="1">
    <location>
        <begin position="458"/>
        <end position="471"/>
    </location>
</feature>
<dbReference type="Proteomes" id="UP000276232">
    <property type="component" value="Unassembled WGS sequence"/>
</dbReference>
<dbReference type="EMBL" id="RJKN01000001">
    <property type="protein sequence ID" value="ROP46029.1"/>
    <property type="molecule type" value="Genomic_DNA"/>
</dbReference>
<dbReference type="PANTHER" id="PTHR39420:SF2">
    <property type="entry name" value="HYDROLASE"/>
    <property type="match status" value="1"/>
</dbReference>
<comment type="caution">
    <text evidence="2">The sequence shown here is derived from an EMBL/GenBank/DDBJ whole genome shotgun (WGS) entry which is preliminary data.</text>
</comment>
<gene>
    <name evidence="2" type="ORF">EDC03_0650</name>
</gene>
<feature type="region of interest" description="Disordered" evidence="1">
    <location>
        <begin position="452"/>
        <end position="496"/>
    </location>
</feature>
<keyword evidence="2" id="KW-0378">Hydrolase</keyword>
<feature type="compositionally biased region" description="Gly residues" evidence="1">
    <location>
        <begin position="28"/>
        <end position="38"/>
    </location>
</feature>
<evidence type="ECO:0000313" key="2">
    <source>
        <dbReference type="EMBL" id="ROP46029.1"/>
    </source>
</evidence>
<dbReference type="SUPFAM" id="SSF55486">
    <property type="entry name" value="Metalloproteases ('zincins'), catalytic domain"/>
    <property type="match status" value="1"/>
</dbReference>
<reference evidence="2 3" key="1">
    <citation type="journal article" date="2015" name="Stand. Genomic Sci.">
        <title>Genomic Encyclopedia of Bacterial and Archaeal Type Strains, Phase III: the genomes of soil and plant-associated and newly described type strains.</title>
        <authorList>
            <person name="Whitman W.B."/>
            <person name="Woyke T."/>
            <person name="Klenk H.P."/>
            <person name="Zhou Y."/>
            <person name="Lilburn T.G."/>
            <person name="Beck B.J."/>
            <person name="De Vos P."/>
            <person name="Vandamme P."/>
            <person name="Eisen J.A."/>
            <person name="Garrity G."/>
            <person name="Hugenholtz P."/>
            <person name="Kyrpides N.C."/>
        </authorList>
    </citation>
    <scope>NUCLEOTIDE SEQUENCE [LARGE SCALE GENOMIC DNA]</scope>
    <source>
        <strain evidence="2 3">CECT 7306</strain>
    </source>
</reference>
<dbReference type="AlphaFoldDB" id="A0A3N1HU94"/>
<dbReference type="InterPro" id="IPR018766">
    <property type="entry name" value="Zinicin_2"/>
</dbReference>
<dbReference type="OrthoDB" id="8478472at2"/>
<evidence type="ECO:0000256" key="1">
    <source>
        <dbReference type="SAM" id="MobiDB-lite"/>
    </source>
</evidence>
<protein>
    <submittedName>
        <fullName evidence="2">Putative hydrolase</fullName>
    </submittedName>
</protein>
<dbReference type="RefSeq" id="WP_123378684.1">
    <property type="nucleotide sequence ID" value="NZ_RJKN01000001.1"/>
</dbReference>
<evidence type="ECO:0000313" key="3">
    <source>
        <dbReference type="Proteomes" id="UP000276232"/>
    </source>
</evidence>
<dbReference type="GO" id="GO:0016787">
    <property type="term" value="F:hydrolase activity"/>
    <property type="evidence" value="ECO:0007669"/>
    <property type="project" value="UniProtKB-KW"/>
</dbReference>
<feature type="region of interest" description="Disordered" evidence="1">
    <location>
        <begin position="1"/>
        <end position="47"/>
    </location>
</feature>
<dbReference type="NCBIfam" id="TIGR03624">
    <property type="entry name" value="putative hydrolase"/>
    <property type="match status" value="1"/>
</dbReference>
<proteinExistence type="predicted"/>
<name>A0A3N1HU94_9ACTN</name>
<feature type="compositionally biased region" description="Gly residues" evidence="1">
    <location>
        <begin position="473"/>
        <end position="490"/>
    </location>
</feature>
<dbReference type="InParanoid" id="A0A3N1HU94"/>
<dbReference type="PANTHER" id="PTHR39420">
    <property type="match status" value="1"/>
</dbReference>
<dbReference type="Pfam" id="PF10103">
    <property type="entry name" value="Zincin_2"/>
    <property type="match status" value="1"/>
</dbReference>
<dbReference type="InterPro" id="IPR042271">
    <property type="entry name" value="Zinicin_2_N"/>
</dbReference>
<sequence length="496" mass="51116">MSPTPPTGRPDDGDGSNPLEDLLRQLMGGAGGGLGGPGGNPPGNLDPAALQALGLPGDPAALSRMVAQVQQMMAGGGDGPVNWDLAHQVARQGAVSEGDPSVGDAARRATVEALRLADLWLDERTALGSAGATSRAWSRSEWVEATLPTWRVLAEPVAHSVGDAMAAAMAEQAPPEVRAAMQAAGGMVRSVGGAVFGMQVGQAVGELAREVVSGTDIGLPLAPEGTTALLPANVEAFAEGLEVPLDEVRLYLALREAAHARLYTQRPWLRAHVLGTVEAFAAGIRIDTERIEEALRTVDATDPEALQQALGSGMLEPQRTPEQEAALARLETALALVEGWVDHVVDTAATALPSAGALREVVRRRRAAGGPAEHTLSSLVGLELRPRRLRDAAALWALIEDARGVEARDAAWAHPDLLPTAEDLDDPAGWAARRGAAQAEDADVDAALAQLLDGDLGEAQHEPSADQRNAEDGPGGPASDGPGGTDGDGSSGPARP</sequence>